<dbReference type="PANTHER" id="PTHR35004">
    <property type="entry name" value="TRANSPOSASE RV3428C-RELATED"/>
    <property type="match status" value="1"/>
</dbReference>
<dbReference type="NCBIfam" id="NF033546">
    <property type="entry name" value="transpos_IS21"/>
    <property type="match status" value="1"/>
</dbReference>
<dbReference type="PROSITE" id="PS50994">
    <property type="entry name" value="INTEGRASE"/>
    <property type="match status" value="1"/>
</dbReference>
<reference evidence="2 3" key="1">
    <citation type="submission" date="2024-08" db="EMBL/GenBank/DDBJ databases">
        <title>Clostridium lapicellarii sp. nov., and Clostridium renhuaiense sp. nov., two species isolated from the mud in a fermentation cellar used for producing sauce-flavour Chinese liquors.</title>
        <authorList>
            <person name="Yang F."/>
            <person name="Wang H."/>
            <person name="Chen L.Q."/>
            <person name="Zhou N."/>
            <person name="Lu J.J."/>
            <person name="Pu X.X."/>
            <person name="Wan B."/>
            <person name="Wang L."/>
            <person name="Liu S.J."/>
        </authorList>
    </citation>
    <scope>NUCLEOTIDE SEQUENCE [LARGE SCALE GENOMIC DNA]</scope>
    <source>
        <strain evidence="2 3">MT-5</strain>
    </source>
</reference>
<gene>
    <name evidence="2" type="primary">istA</name>
    <name evidence="2" type="ORF">AB8U03_17920</name>
</gene>
<accession>A0ABV4BW84</accession>
<protein>
    <submittedName>
        <fullName evidence="2">IS21 family transposase</fullName>
    </submittedName>
</protein>
<dbReference type="SUPFAM" id="SSF46689">
    <property type="entry name" value="Homeodomain-like"/>
    <property type="match status" value="1"/>
</dbReference>
<dbReference type="InterPro" id="IPR054353">
    <property type="entry name" value="IstA-like_C"/>
</dbReference>
<dbReference type="InterPro" id="IPR009057">
    <property type="entry name" value="Homeodomain-like_sf"/>
</dbReference>
<evidence type="ECO:0000259" key="1">
    <source>
        <dbReference type="PROSITE" id="PS50994"/>
    </source>
</evidence>
<name>A0ABV4BW84_9CLOT</name>
<organism evidence="2 3">
    <name type="scientific">Clostridium moutaii</name>
    <dbReference type="NCBI Taxonomy" id="3240932"/>
    <lineage>
        <taxon>Bacteria</taxon>
        <taxon>Bacillati</taxon>
        <taxon>Bacillota</taxon>
        <taxon>Clostridia</taxon>
        <taxon>Eubacteriales</taxon>
        <taxon>Clostridiaceae</taxon>
        <taxon>Clostridium</taxon>
    </lineage>
</organism>
<dbReference type="Pfam" id="PF22483">
    <property type="entry name" value="Mu-transpos_C_2"/>
    <property type="match status" value="1"/>
</dbReference>
<feature type="domain" description="Integrase catalytic" evidence="1">
    <location>
        <begin position="146"/>
        <end position="323"/>
    </location>
</feature>
<keyword evidence="3" id="KW-1185">Reference proteome</keyword>
<dbReference type="EMBL" id="JBGEWD010000041">
    <property type="protein sequence ID" value="MEY8002026.1"/>
    <property type="molecule type" value="Genomic_DNA"/>
</dbReference>
<dbReference type="InterPro" id="IPR001584">
    <property type="entry name" value="Integrase_cat-core"/>
</dbReference>
<dbReference type="InterPro" id="IPR036388">
    <property type="entry name" value="WH-like_DNA-bd_sf"/>
</dbReference>
<sequence length="527" mass="61315">MITLTQKQKVILKHIDGMSNRAIAKELHMSKDTINKYVNEYQHQKTELLLINPGLDQSELIQAIVEKPKYHSNGRKPVKVTQQILDIIEECLESNRKKRSEGRAKQTMKKIDIHEYLIKQGCSISYSTVKRLVNQDEVRHREAFIRQEYKLGDICEFDWGEVKLDIGSSGFKKYQMAVFTPVKANYRFAILFKSQDTPAFQQSHAEFFEHCGGSYKTMVYDNMKVAVKKFVGFHEKEPTKALTELSIYYGFNFRFCNIAAGNEKGHVERSVEYVRRHAFSGPYHETFDSLAKANQYLFETCMNLNKKRISSCIIPLEIFEQEKKFLLPHLPKFESCIISENRVDKYSTIVISQNHYSVPDIYVNKLVLVKTYTDKVIVYYDNAVIAVHNRSYVNHDWKIELKHYLRTLYKKPGALHKSTALLQADTKIKNIYEHYYNNDAKTFLHVLEIIYEKGIDAVCDALRELERISPLDMSADKVNVVCDSYAAKENTIKRDYNDHISQKSRNTLSMYNQLAKIQSGVLREEAL</sequence>
<comment type="caution">
    <text evidence="2">The sequence shown here is derived from an EMBL/GenBank/DDBJ whole genome shotgun (WGS) entry which is preliminary data.</text>
</comment>
<evidence type="ECO:0000313" key="3">
    <source>
        <dbReference type="Proteomes" id="UP001564657"/>
    </source>
</evidence>
<dbReference type="PANTHER" id="PTHR35004:SF7">
    <property type="entry name" value="INTEGRASE PROTEIN"/>
    <property type="match status" value="1"/>
</dbReference>
<evidence type="ECO:0000313" key="2">
    <source>
        <dbReference type="EMBL" id="MEY8002026.1"/>
    </source>
</evidence>
<proteinExistence type="predicted"/>
<dbReference type="Proteomes" id="UP001564657">
    <property type="component" value="Unassembled WGS sequence"/>
</dbReference>
<dbReference type="Gene3D" id="1.10.10.10">
    <property type="entry name" value="Winged helix-like DNA-binding domain superfamily/Winged helix DNA-binding domain"/>
    <property type="match status" value="1"/>
</dbReference>